<comment type="caution">
    <text evidence="1">The sequence shown here is derived from an EMBL/GenBank/DDBJ whole genome shotgun (WGS) entry which is preliminary data.</text>
</comment>
<protein>
    <recommendedName>
        <fullName evidence="3">Prevent-host-death protein</fullName>
    </recommendedName>
</protein>
<sequence length="92" mass="10202">MAGPEQNKEAPRPRRVGVREFRADLAGFLRQARQGTSFLVTSRDQVLAEVRPPPVAERPRRRPGALRGKIRMAPDFDALPPEVLAAMEGEEG</sequence>
<dbReference type="RefSeq" id="WP_408871507.1">
    <property type="nucleotide sequence ID" value="NZ_BAAAFZ010000008.1"/>
</dbReference>
<dbReference type="EMBL" id="BAAAFZ010000008">
    <property type="protein sequence ID" value="GAA0573348.1"/>
    <property type="molecule type" value="Genomic_DNA"/>
</dbReference>
<evidence type="ECO:0000313" key="1">
    <source>
        <dbReference type="EMBL" id="GAA0573348.1"/>
    </source>
</evidence>
<dbReference type="Proteomes" id="UP001501588">
    <property type="component" value="Unassembled WGS sequence"/>
</dbReference>
<evidence type="ECO:0000313" key="2">
    <source>
        <dbReference type="Proteomes" id="UP001501588"/>
    </source>
</evidence>
<accession>A0ABP3PWY1</accession>
<keyword evidence="2" id="KW-1185">Reference proteome</keyword>
<gene>
    <name evidence="1" type="ORF">GCM10009416_10010</name>
</gene>
<organism evidence="1 2">
    <name type="scientific">Craurococcus roseus</name>
    <dbReference type="NCBI Taxonomy" id="77585"/>
    <lineage>
        <taxon>Bacteria</taxon>
        <taxon>Pseudomonadati</taxon>
        <taxon>Pseudomonadota</taxon>
        <taxon>Alphaproteobacteria</taxon>
        <taxon>Acetobacterales</taxon>
        <taxon>Acetobacteraceae</taxon>
        <taxon>Craurococcus</taxon>
    </lineage>
</organism>
<reference evidence="2" key="1">
    <citation type="journal article" date="2019" name="Int. J. Syst. Evol. Microbiol.">
        <title>The Global Catalogue of Microorganisms (GCM) 10K type strain sequencing project: providing services to taxonomists for standard genome sequencing and annotation.</title>
        <authorList>
            <consortium name="The Broad Institute Genomics Platform"/>
            <consortium name="The Broad Institute Genome Sequencing Center for Infectious Disease"/>
            <person name="Wu L."/>
            <person name="Ma J."/>
        </authorList>
    </citation>
    <scope>NUCLEOTIDE SEQUENCE [LARGE SCALE GENOMIC DNA]</scope>
    <source>
        <strain evidence="2">JCM 9933</strain>
    </source>
</reference>
<evidence type="ECO:0008006" key="3">
    <source>
        <dbReference type="Google" id="ProtNLM"/>
    </source>
</evidence>
<proteinExistence type="predicted"/>
<name>A0ABP3PWY1_9PROT</name>